<keyword evidence="1" id="KW-0805">Transcription regulation</keyword>
<sequence>MPGVPTSKGCEACRRRKKGCDLVQPTCGRCTKLGLKCINNGTGRLKFVDESKTWAHRKSSSGSNTTGRSSKASTPSPESTTTVTTNSSSRESSLDLQVAQLCRSALLSQAVGAFWEAYTPRASGLPTFSSRGIQSSKWLQAALREAHSDPGLNDAVMALAMSRASRISGNKDARKDALMFYGSCVRNVRRAIVAGDRLYDDHLLATVMLLATFEVHEGTAQRDKAWGAHINGASRLINARGAWSFQTEFGRILYLGHLRDELIYGIGTRGKSRHGVDQTSYKPTPEDMTDLDVQLVSILSSMPSIMESADHIRTIDDVAQVREATLDLRTRCHEIMDVLEKFDETLQWSQADLLYWEEPSQLALSLAPDSDERVFTTFITFCDFPIACLQFTTWTSLLLMHSTLWLTYQWLRCYRPEAMIDQAIPMMVPPDKLDLCNDLAINIVKSMEYFVQPEMGLVGAQQIAYPMSIVMGYLTYWNRQERMWFPVIFRRLKELNIGIEGFLVDTFKGNELRMIRPLAEKEPRFVDQKQSGNVFAQVLAENPTPET</sequence>
<dbReference type="SMART" id="SM00066">
    <property type="entry name" value="GAL4"/>
    <property type="match status" value="1"/>
</dbReference>
<feature type="compositionally biased region" description="Low complexity" evidence="5">
    <location>
        <begin position="60"/>
        <end position="90"/>
    </location>
</feature>
<dbReference type="EMBL" id="KB822721">
    <property type="protein sequence ID" value="ETN39413.1"/>
    <property type="molecule type" value="Genomic_DNA"/>
</dbReference>
<dbReference type="HOGENOM" id="CLU_021599_2_2_1"/>
<dbReference type="RefSeq" id="XP_008718198.1">
    <property type="nucleotide sequence ID" value="XM_008719976.1"/>
</dbReference>
<dbReference type="InterPro" id="IPR021858">
    <property type="entry name" value="Fun_TF"/>
</dbReference>
<accession>W2RUI2</accession>
<evidence type="ECO:0000256" key="5">
    <source>
        <dbReference type="SAM" id="MobiDB-lite"/>
    </source>
</evidence>
<dbReference type="STRING" id="1220924.W2RUI2"/>
<dbReference type="Proteomes" id="UP000030752">
    <property type="component" value="Unassembled WGS sequence"/>
</dbReference>
<dbReference type="Pfam" id="PF11951">
    <property type="entry name" value="Fungal_trans_2"/>
    <property type="match status" value="1"/>
</dbReference>
<dbReference type="GO" id="GO:0008270">
    <property type="term" value="F:zinc ion binding"/>
    <property type="evidence" value="ECO:0007669"/>
    <property type="project" value="InterPro"/>
</dbReference>
<dbReference type="SUPFAM" id="SSF57701">
    <property type="entry name" value="Zn2/Cys6 DNA-binding domain"/>
    <property type="match status" value="1"/>
</dbReference>
<feature type="domain" description="Zn(2)-C6 fungal-type" evidence="6">
    <location>
        <begin position="9"/>
        <end position="39"/>
    </location>
</feature>
<dbReference type="PANTHER" id="PTHR38111">
    <property type="entry name" value="ZN(2)-C6 FUNGAL-TYPE DOMAIN-CONTAINING PROTEIN-RELATED"/>
    <property type="match status" value="1"/>
</dbReference>
<dbReference type="GO" id="GO:0000981">
    <property type="term" value="F:DNA-binding transcription factor activity, RNA polymerase II-specific"/>
    <property type="evidence" value="ECO:0007669"/>
    <property type="project" value="InterPro"/>
</dbReference>
<keyword evidence="3" id="KW-0804">Transcription</keyword>
<evidence type="ECO:0000256" key="1">
    <source>
        <dbReference type="ARBA" id="ARBA00023015"/>
    </source>
</evidence>
<keyword evidence="4" id="KW-0539">Nucleus</keyword>
<dbReference type="InterPro" id="IPR053178">
    <property type="entry name" value="Osmoadaptation_assoc"/>
</dbReference>
<dbReference type="Gene3D" id="4.10.240.10">
    <property type="entry name" value="Zn(2)-C6 fungal-type DNA-binding domain"/>
    <property type="match status" value="1"/>
</dbReference>
<evidence type="ECO:0000256" key="4">
    <source>
        <dbReference type="ARBA" id="ARBA00023242"/>
    </source>
</evidence>
<evidence type="ECO:0000256" key="2">
    <source>
        <dbReference type="ARBA" id="ARBA00023125"/>
    </source>
</evidence>
<dbReference type="GeneID" id="19972975"/>
<dbReference type="PANTHER" id="PTHR38111:SF11">
    <property type="entry name" value="TRANSCRIPTION FACTOR DOMAIN-CONTAINING PROTEIN-RELATED"/>
    <property type="match status" value="1"/>
</dbReference>
<feature type="region of interest" description="Disordered" evidence="5">
    <location>
        <begin position="53"/>
        <end position="90"/>
    </location>
</feature>
<dbReference type="eggNOG" id="ENOG502TATI">
    <property type="taxonomic scope" value="Eukaryota"/>
</dbReference>
<dbReference type="VEuPathDB" id="FungiDB:HMPREF1541_05636"/>
<keyword evidence="8" id="KW-1185">Reference proteome</keyword>
<dbReference type="Pfam" id="PF00172">
    <property type="entry name" value="Zn_clus"/>
    <property type="match status" value="1"/>
</dbReference>
<dbReference type="AlphaFoldDB" id="W2RUI2"/>
<evidence type="ECO:0000313" key="8">
    <source>
        <dbReference type="Proteomes" id="UP000030752"/>
    </source>
</evidence>
<protein>
    <recommendedName>
        <fullName evidence="6">Zn(2)-C6 fungal-type domain-containing protein</fullName>
    </recommendedName>
</protein>
<dbReference type="CDD" id="cd00067">
    <property type="entry name" value="GAL4"/>
    <property type="match status" value="1"/>
</dbReference>
<reference evidence="7 8" key="1">
    <citation type="submission" date="2013-03" db="EMBL/GenBank/DDBJ databases">
        <title>The Genome Sequence of Phialophora europaea CBS 101466.</title>
        <authorList>
            <consortium name="The Broad Institute Genomics Platform"/>
            <person name="Cuomo C."/>
            <person name="de Hoog S."/>
            <person name="Gorbushina A."/>
            <person name="Walker B."/>
            <person name="Young S.K."/>
            <person name="Zeng Q."/>
            <person name="Gargeya S."/>
            <person name="Fitzgerald M."/>
            <person name="Haas B."/>
            <person name="Abouelleil A."/>
            <person name="Allen A.W."/>
            <person name="Alvarado L."/>
            <person name="Arachchi H.M."/>
            <person name="Berlin A.M."/>
            <person name="Chapman S.B."/>
            <person name="Gainer-Dewar J."/>
            <person name="Goldberg J."/>
            <person name="Griggs A."/>
            <person name="Gujja S."/>
            <person name="Hansen M."/>
            <person name="Howarth C."/>
            <person name="Imamovic A."/>
            <person name="Ireland A."/>
            <person name="Larimer J."/>
            <person name="McCowan C."/>
            <person name="Murphy C."/>
            <person name="Pearson M."/>
            <person name="Poon T.W."/>
            <person name="Priest M."/>
            <person name="Roberts A."/>
            <person name="Saif S."/>
            <person name="Shea T."/>
            <person name="Sisk P."/>
            <person name="Sykes S."/>
            <person name="Wortman J."/>
            <person name="Nusbaum C."/>
            <person name="Birren B."/>
        </authorList>
    </citation>
    <scope>NUCLEOTIDE SEQUENCE [LARGE SCALE GENOMIC DNA]</scope>
    <source>
        <strain evidence="7 8">CBS 101466</strain>
    </source>
</reference>
<organism evidence="7 8">
    <name type="scientific">Cyphellophora europaea (strain CBS 101466)</name>
    <name type="common">Phialophora europaea</name>
    <dbReference type="NCBI Taxonomy" id="1220924"/>
    <lineage>
        <taxon>Eukaryota</taxon>
        <taxon>Fungi</taxon>
        <taxon>Dikarya</taxon>
        <taxon>Ascomycota</taxon>
        <taxon>Pezizomycotina</taxon>
        <taxon>Eurotiomycetes</taxon>
        <taxon>Chaetothyriomycetidae</taxon>
        <taxon>Chaetothyriales</taxon>
        <taxon>Cyphellophoraceae</taxon>
        <taxon>Cyphellophora</taxon>
    </lineage>
</organism>
<proteinExistence type="predicted"/>
<dbReference type="InterPro" id="IPR036864">
    <property type="entry name" value="Zn2-C6_fun-type_DNA-bd_sf"/>
</dbReference>
<name>W2RUI2_CYPE1</name>
<dbReference type="InterPro" id="IPR001138">
    <property type="entry name" value="Zn2Cys6_DnaBD"/>
</dbReference>
<gene>
    <name evidence="7" type="ORF">HMPREF1541_05636</name>
</gene>
<dbReference type="PROSITE" id="PS50048">
    <property type="entry name" value="ZN2_CY6_FUNGAL_2"/>
    <property type="match status" value="1"/>
</dbReference>
<dbReference type="GO" id="GO:0003677">
    <property type="term" value="F:DNA binding"/>
    <property type="evidence" value="ECO:0007669"/>
    <property type="project" value="UniProtKB-KW"/>
</dbReference>
<keyword evidence="2" id="KW-0238">DNA-binding</keyword>
<dbReference type="PROSITE" id="PS00463">
    <property type="entry name" value="ZN2_CY6_FUNGAL_1"/>
    <property type="match status" value="1"/>
</dbReference>
<dbReference type="InParanoid" id="W2RUI2"/>
<evidence type="ECO:0000259" key="6">
    <source>
        <dbReference type="PROSITE" id="PS50048"/>
    </source>
</evidence>
<dbReference type="OrthoDB" id="3525185at2759"/>
<evidence type="ECO:0000313" key="7">
    <source>
        <dbReference type="EMBL" id="ETN39413.1"/>
    </source>
</evidence>
<evidence type="ECO:0000256" key="3">
    <source>
        <dbReference type="ARBA" id="ARBA00023163"/>
    </source>
</evidence>